<organism evidence="3 4">
    <name type="scientific">Schizophyllum amplum</name>
    <dbReference type="NCBI Taxonomy" id="97359"/>
    <lineage>
        <taxon>Eukaryota</taxon>
        <taxon>Fungi</taxon>
        <taxon>Dikarya</taxon>
        <taxon>Basidiomycota</taxon>
        <taxon>Agaricomycotina</taxon>
        <taxon>Agaricomycetes</taxon>
        <taxon>Agaricomycetidae</taxon>
        <taxon>Agaricales</taxon>
        <taxon>Schizophyllaceae</taxon>
        <taxon>Schizophyllum</taxon>
    </lineage>
</organism>
<dbReference type="EMBL" id="VDMD01000003">
    <property type="protein sequence ID" value="TRM66831.1"/>
    <property type="molecule type" value="Genomic_DNA"/>
</dbReference>
<feature type="region of interest" description="Disordered" evidence="1">
    <location>
        <begin position="409"/>
        <end position="437"/>
    </location>
</feature>
<sequence length="507" mass="55751">MPVHNPFTRPQAFVRLRSLHLRPADDVEKAQAPSASTPRRMSFLPHFSFGSPTLRDPFRSSFPLPSSFPLASSFHLPQRPTTRLVWMTVAASITFILVVCLAFVGGDIEQPYLKHVLDDAAKNDPGLVLIGESVDIDVDEPSITIRWSILGCGSEYMRPGSGGQHGSRMCGLLNEPVHIFVDSDVDPTGTYDPARMPVSSDRGRQLSAQNLYQFDSDHVLDVHDARLYPFDTYFLSGTLRAISPLTNVSIPICRLATVQNMFGFSVETTDVASLVEALTPSETENSPTVLDRLSHDFEMRVARQGDARLYALSLFALGWFMVHVQGLMVYLARKTMDVTGVRVYLAAGVSITVALPQLRSAMPDAPGLDGVLIDAVGYFPQIVLSGTGTAILLLILIVRQSCADSISDVPVRSGSQSPRFTRPPPLHVLGKPNTSSHFHGPTRRVLSIIHLPSEHASSREVAQYECTRIAKHLRGEYVFPPVKIVGDAMGVHKDSGHRRFKTIHTVR</sequence>
<reference evidence="3 4" key="1">
    <citation type="journal article" date="2019" name="New Phytol.">
        <title>Comparative genomics reveals unique wood-decay strategies and fruiting body development in the Schizophyllaceae.</title>
        <authorList>
            <person name="Almasi E."/>
            <person name="Sahu N."/>
            <person name="Krizsan K."/>
            <person name="Balint B."/>
            <person name="Kovacs G.M."/>
            <person name="Kiss B."/>
            <person name="Cseklye J."/>
            <person name="Drula E."/>
            <person name="Henrissat B."/>
            <person name="Nagy I."/>
            <person name="Chovatia M."/>
            <person name="Adam C."/>
            <person name="LaButti K."/>
            <person name="Lipzen A."/>
            <person name="Riley R."/>
            <person name="Grigoriev I.V."/>
            <person name="Nagy L.G."/>
        </authorList>
    </citation>
    <scope>NUCLEOTIDE SEQUENCE [LARGE SCALE GENOMIC DNA]</scope>
    <source>
        <strain evidence="3 4">NL-1724</strain>
    </source>
</reference>
<dbReference type="Proteomes" id="UP000320762">
    <property type="component" value="Unassembled WGS sequence"/>
</dbReference>
<feature type="transmembrane region" description="Helical" evidence="2">
    <location>
        <begin position="339"/>
        <end position="358"/>
    </location>
</feature>
<evidence type="ECO:0000256" key="1">
    <source>
        <dbReference type="SAM" id="MobiDB-lite"/>
    </source>
</evidence>
<evidence type="ECO:0000256" key="2">
    <source>
        <dbReference type="SAM" id="Phobius"/>
    </source>
</evidence>
<keyword evidence="2" id="KW-0472">Membrane</keyword>
<feature type="transmembrane region" description="Helical" evidence="2">
    <location>
        <begin position="378"/>
        <end position="398"/>
    </location>
</feature>
<name>A0A550CPU9_9AGAR</name>
<feature type="transmembrane region" description="Helical" evidence="2">
    <location>
        <begin position="84"/>
        <end position="104"/>
    </location>
</feature>
<gene>
    <name evidence="3" type="ORF">BD626DRAFT_165151</name>
</gene>
<keyword evidence="2" id="KW-0812">Transmembrane</keyword>
<proteinExistence type="predicted"/>
<evidence type="ECO:0000313" key="3">
    <source>
        <dbReference type="EMBL" id="TRM66831.1"/>
    </source>
</evidence>
<dbReference type="OrthoDB" id="2117972at2759"/>
<comment type="caution">
    <text evidence="3">The sequence shown here is derived from an EMBL/GenBank/DDBJ whole genome shotgun (WGS) entry which is preliminary data.</text>
</comment>
<evidence type="ECO:0000313" key="4">
    <source>
        <dbReference type="Proteomes" id="UP000320762"/>
    </source>
</evidence>
<accession>A0A550CPU9</accession>
<keyword evidence="2" id="KW-1133">Transmembrane helix</keyword>
<dbReference type="STRING" id="97359.A0A550CPU9"/>
<keyword evidence="4" id="KW-1185">Reference proteome</keyword>
<protein>
    <recommendedName>
        <fullName evidence="5">Transmembrane protein</fullName>
    </recommendedName>
</protein>
<feature type="transmembrane region" description="Helical" evidence="2">
    <location>
        <begin position="309"/>
        <end position="332"/>
    </location>
</feature>
<evidence type="ECO:0008006" key="5">
    <source>
        <dbReference type="Google" id="ProtNLM"/>
    </source>
</evidence>
<dbReference type="AlphaFoldDB" id="A0A550CPU9"/>